<dbReference type="PANTHER" id="PTHR12320">
    <property type="entry name" value="PROTEIN PHOSPHATASE 2C"/>
    <property type="match status" value="1"/>
</dbReference>
<dbReference type="EC" id="3.1.3.16" evidence="1"/>
<evidence type="ECO:0000313" key="4">
    <source>
        <dbReference type="EMBL" id="CRZ03769.1"/>
    </source>
</evidence>
<feature type="domain" description="PPM-type phosphatase" evidence="3">
    <location>
        <begin position="60"/>
        <end position="344"/>
    </location>
</feature>
<dbReference type="GO" id="GO:0004722">
    <property type="term" value="F:protein serine/threonine phosphatase activity"/>
    <property type="evidence" value="ECO:0007669"/>
    <property type="project" value="UniProtKB-EC"/>
</dbReference>
<keyword evidence="1" id="KW-0460">Magnesium</keyword>
<comment type="similarity">
    <text evidence="1">Belongs to the PP2C family.</text>
</comment>
<evidence type="ECO:0000256" key="1">
    <source>
        <dbReference type="RuleBase" id="RU366020"/>
    </source>
</evidence>
<evidence type="ECO:0000256" key="2">
    <source>
        <dbReference type="SAM" id="MobiDB-lite"/>
    </source>
</evidence>
<protein>
    <recommendedName>
        <fullName evidence="1">Protein phosphatase</fullName>
        <ecNumber evidence="1">3.1.3.16</ecNumber>
    </recommendedName>
</protein>
<dbReference type="InterPro" id="IPR039123">
    <property type="entry name" value="PPTC7"/>
</dbReference>
<keyword evidence="1" id="KW-0479">Metal-binding</keyword>
<dbReference type="Gene3D" id="3.60.40.10">
    <property type="entry name" value="PPM-type phosphatase domain"/>
    <property type="match status" value="1"/>
</dbReference>
<organism evidence="4">
    <name type="scientific">Spongospora subterranea</name>
    <dbReference type="NCBI Taxonomy" id="70186"/>
    <lineage>
        <taxon>Eukaryota</taxon>
        <taxon>Sar</taxon>
        <taxon>Rhizaria</taxon>
        <taxon>Endomyxa</taxon>
        <taxon>Phytomyxea</taxon>
        <taxon>Plasmodiophorida</taxon>
        <taxon>Plasmodiophoridae</taxon>
        <taxon>Spongospora</taxon>
    </lineage>
</organism>
<feature type="non-terminal residue" evidence="4">
    <location>
        <position position="1"/>
    </location>
</feature>
<dbReference type="PANTHER" id="PTHR12320:SF1">
    <property type="entry name" value="PROTEIN PHOSPHATASE PTC7 HOMOLOG"/>
    <property type="match status" value="1"/>
</dbReference>
<name>A0A0H5R699_9EUKA</name>
<proteinExistence type="inferred from homology"/>
<comment type="catalytic activity">
    <reaction evidence="1">
        <text>O-phospho-L-seryl-[protein] + H2O = L-seryl-[protein] + phosphate</text>
        <dbReference type="Rhea" id="RHEA:20629"/>
        <dbReference type="Rhea" id="RHEA-COMP:9863"/>
        <dbReference type="Rhea" id="RHEA-COMP:11604"/>
        <dbReference type="ChEBI" id="CHEBI:15377"/>
        <dbReference type="ChEBI" id="CHEBI:29999"/>
        <dbReference type="ChEBI" id="CHEBI:43474"/>
        <dbReference type="ChEBI" id="CHEBI:83421"/>
        <dbReference type="EC" id="3.1.3.16"/>
    </reaction>
</comment>
<dbReference type="EMBL" id="HACM01003327">
    <property type="protein sequence ID" value="CRZ03769.1"/>
    <property type="molecule type" value="Transcribed_RNA"/>
</dbReference>
<dbReference type="InterPro" id="IPR036457">
    <property type="entry name" value="PPM-type-like_dom_sf"/>
</dbReference>
<dbReference type="GO" id="GO:0046872">
    <property type="term" value="F:metal ion binding"/>
    <property type="evidence" value="ECO:0007669"/>
    <property type="project" value="UniProtKB-UniRule"/>
</dbReference>
<dbReference type="InterPro" id="IPR001932">
    <property type="entry name" value="PPM-type_phosphatase-like_dom"/>
</dbReference>
<dbReference type="SUPFAM" id="SSF81606">
    <property type="entry name" value="PP2C-like"/>
    <property type="match status" value="1"/>
</dbReference>
<dbReference type="AlphaFoldDB" id="A0A0H5R699"/>
<keyword evidence="1" id="KW-0378">Hydrolase</keyword>
<accession>A0A0H5R699</accession>
<feature type="region of interest" description="Disordered" evidence="2">
    <location>
        <begin position="187"/>
        <end position="216"/>
    </location>
</feature>
<dbReference type="SMART" id="SM00332">
    <property type="entry name" value="PP2Cc"/>
    <property type="match status" value="1"/>
</dbReference>
<keyword evidence="1" id="KW-0904">Protein phosphatase</keyword>
<comment type="cofactor">
    <cofactor evidence="1">
        <name>Mg(2+)</name>
        <dbReference type="ChEBI" id="CHEBI:18420"/>
    </cofactor>
</comment>
<reference evidence="4" key="1">
    <citation type="submission" date="2015-04" db="EMBL/GenBank/DDBJ databases">
        <title>The genome sequence of the plant pathogenic Rhizarian Plasmodiophora brassicae reveals insights in its biotrophic life cycle and the origin of chitin synthesis.</title>
        <authorList>
            <person name="Schwelm A."/>
            <person name="Fogelqvist J."/>
            <person name="Knaust A."/>
            <person name="Julke S."/>
            <person name="Lilja T."/>
            <person name="Dhandapani V."/>
            <person name="Bonilla-Rosso G."/>
            <person name="Karlsson M."/>
            <person name="Shevchenko A."/>
            <person name="Choi S.R."/>
            <person name="Kim H.G."/>
            <person name="Park J.Y."/>
            <person name="Lim Y.P."/>
            <person name="Ludwig-Muller J."/>
            <person name="Dixelius C."/>
        </authorList>
    </citation>
    <scope>NUCLEOTIDE SEQUENCE</scope>
    <source>
        <tissue evidence="4">Potato root galls</tissue>
    </source>
</reference>
<comment type="cofactor">
    <cofactor evidence="1">
        <name>Mn(2+)</name>
        <dbReference type="ChEBI" id="CHEBI:29035"/>
    </cofactor>
</comment>
<evidence type="ECO:0000259" key="3">
    <source>
        <dbReference type="PROSITE" id="PS51746"/>
    </source>
</evidence>
<dbReference type="PROSITE" id="PS51746">
    <property type="entry name" value="PPM_2"/>
    <property type="match status" value="1"/>
</dbReference>
<sequence>IDYQHMWVFRSFPMSRYCPLLFMLRKTVLCSGRFSLFSVAVAGGSGSALTGDDRSRIKLEFGLAVLPHPQKVQKGGEDAFFYSHATSSFGIADGVGAWSSMGINPAKYSRALMRYTESAIAACASSDEQEPISPCAALRVAYDQVREQGIQGSCTAVVGRLHEDRLMLANLGDSGVMLLSRIPRQDEGNAMPLDGGVESSTSKMVPKPSTNSPKKSSPIVGGYQIVYKTLEQQHRFNCPYQLGIESSDEPEAASVTNHQVRVGDLIIAGSDGLWDNLFDFDIQRLSDESDDVQELAFILATAAHRRALKTSGSRATPFAKNASDAGILFEGGKIDDITVIVGRVVIRDYDQIRSRL</sequence>
<feature type="compositionally biased region" description="Low complexity" evidence="2">
    <location>
        <begin position="206"/>
        <end position="216"/>
    </location>
</feature>
<comment type="catalytic activity">
    <reaction evidence="1">
        <text>O-phospho-L-threonyl-[protein] + H2O = L-threonyl-[protein] + phosphate</text>
        <dbReference type="Rhea" id="RHEA:47004"/>
        <dbReference type="Rhea" id="RHEA-COMP:11060"/>
        <dbReference type="Rhea" id="RHEA-COMP:11605"/>
        <dbReference type="ChEBI" id="CHEBI:15377"/>
        <dbReference type="ChEBI" id="CHEBI:30013"/>
        <dbReference type="ChEBI" id="CHEBI:43474"/>
        <dbReference type="ChEBI" id="CHEBI:61977"/>
        <dbReference type="EC" id="3.1.3.16"/>
    </reaction>
</comment>
<keyword evidence="1" id="KW-0464">Manganese</keyword>